<dbReference type="PANTHER" id="PTHR10357">
    <property type="entry name" value="ALPHA-AMYLASE FAMILY MEMBER"/>
    <property type="match status" value="1"/>
</dbReference>
<evidence type="ECO:0000256" key="2">
    <source>
        <dbReference type="ARBA" id="ARBA00022801"/>
    </source>
</evidence>
<dbReference type="Gene3D" id="3.20.20.80">
    <property type="entry name" value="Glycosidases"/>
    <property type="match status" value="1"/>
</dbReference>
<dbReference type="SMART" id="SM00642">
    <property type="entry name" value="Aamy"/>
    <property type="match status" value="1"/>
</dbReference>
<evidence type="ECO:0000259" key="4">
    <source>
        <dbReference type="SMART" id="SM00642"/>
    </source>
</evidence>
<comment type="similarity">
    <text evidence="1">Belongs to the glycosyl hydrolase 13 family.</text>
</comment>
<dbReference type="GO" id="GO:0004574">
    <property type="term" value="F:oligo-1,6-glucosidase activity"/>
    <property type="evidence" value="ECO:0007669"/>
    <property type="project" value="UniProtKB-EC"/>
</dbReference>
<keyword evidence="3 5" id="KW-0326">Glycosidase</keyword>
<feature type="domain" description="Glycosyl hydrolase family 13 catalytic" evidence="4">
    <location>
        <begin position="23"/>
        <end position="429"/>
    </location>
</feature>
<gene>
    <name evidence="5" type="primary">malL</name>
    <name evidence="5" type="ORF">NCTC10376_02143</name>
</gene>
<dbReference type="FunFam" id="3.20.20.80:FF:000064">
    <property type="entry name" value="Oligo-1,6-glucosidase"/>
    <property type="match status" value="1"/>
</dbReference>
<evidence type="ECO:0000313" key="5">
    <source>
        <dbReference type="EMBL" id="SUC16252.1"/>
    </source>
</evidence>
<dbReference type="AlphaFoldDB" id="A0A379F9Z8"/>
<keyword evidence="2 5" id="KW-0378">Hydrolase</keyword>
<dbReference type="PANTHER" id="PTHR10357:SF179">
    <property type="entry name" value="NEUTRAL AND BASIC AMINO ACID TRANSPORT PROTEIN RBAT"/>
    <property type="match status" value="1"/>
</dbReference>
<dbReference type="EC" id="3.2.1.10" evidence="5"/>
<evidence type="ECO:0000256" key="3">
    <source>
        <dbReference type="ARBA" id="ARBA00023295"/>
    </source>
</evidence>
<proteinExistence type="inferred from homology"/>
<reference evidence="5 6" key="1">
    <citation type="submission" date="2018-06" db="EMBL/GenBank/DDBJ databases">
        <authorList>
            <consortium name="Pathogen Informatics"/>
            <person name="Doyle S."/>
        </authorList>
    </citation>
    <scope>NUCLEOTIDE SEQUENCE [LARGE SCALE GENOMIC DNA]</scope>
    <source>
        <strain evidence="5 6">NCTC10376</strain>
    </source>
</reference>
<dbReference type="RefSeq" id="WP_224215403.1">
    <property type="nucleotide sequence ID" value="NZ_CABMNT010000004.1"/>
</dbReference>
<name>A0A379F9Z8_PROVU</name>
<dbReference type="InterPro" id="IPR013780">
    <property type="entry name" value="Glyco_hydro_b"/>
</dbReference>
<dbReference type="InterPro" id="IPR006047">
    <property type="entry name" value="GH13_cat_dom"/>
</dbReference>
<dbReference type="Pfam" id="PF00128">
    <property type="entry name" value="Alpha-amylase"/>
    <property type="match status" value="1"/>
</dbReference>
<dbReference type="Gene3D" id="2.60.40.1180">
    <property type="entry name" value="Golgi alpha-mannosidase II"/>
    <property type="match status" value="1"/>
</dbReference>
<evidence type="ECO:0000256" key="1">
    <source>
        <dbReference type="ARBA" id="ARBA00008061"/>
    </source>
</evidence>
<dbReference type="GO" id="GO:0004556">
    <property type="term" value="F:alpha-amylase activity"/>
    <property type="evidence" value="ECO:0007669"/>
    <property type="project" value="TreeGrafter"/>
</dbReference>
<dbReference type="CDD" id="cd11333">
    <property type="entry name" value="AmyAc_SI_OligoGlu_DGase"/>
    <property type="match status" value="1"/>
</dbReference>
<dbReference type="InterPro" id="IPR017853">
    <property type="entry name" value="GH"/>
</dbReference>
<evidence type="ECO:0000313" key="6">
    <source>
        <dbReference type="Proteomes" id="UP000254331"/>
    </source>
</evidence>
<dbReference type="InterPro" id="IPR045857">
    <property type="entry name" value="O16G_dom_2"/>
</dbReference>
<dbReference type="GO" id="GO:0009313">
    <property type="term" value="P:oligosaccharide catabolic process"/>
    <property type="evidence" value="ECO:0007669"/>
    <property type="project" value="TreeGrafter"/>
</dbReference>
<accession>A0A379F9Z8</accession>
<dbReference type="SUPFAM" id="SSF51445">
    <property type="entry name" value="(Trans)glycosidases"/>
    <property type="match status" value="1"/>
</dbReference>
<sequence length="562" mass="64580">MFIDRLGEVKMSNTWWKEAVVYQIYPKSYYDSHGDGIGDLAGITEKLDYIQSLGTNVIWLCPIFKSPMKDNGYDIADYSVVDPIFGDNKALDKLISEAKKRDIKILLDLVLNHSSDEHPWFKAALDDPNSPYAGYYIFKQWDKPTPPNNLRTYFDCSVWSRVGNTDRWYFNSFGPEQPDLNWENPQLRKDIIDMINVWIKKGVAGFRIDAIGNLKKSPEALSEYQFEPDKDDGSASLVPWVLNQPGIDKFLTELTENTFRPANSMTVAEIDVPEKDLRAYVGENGYFSMVFDFSIADLDIRNEKPFTINPITGERLKPVFIKSQLDTQRVGWGAPYLENHDQPRSLNKFLPKGAINPISAKMLATFLLTQRGTPFIYQGQEIGMTNCPMTLEEHDDLHVFKLHEWGKKLGYSDKQMIEYFNERSRDNSRTPFQWNGKINGGFSTGKPWLKVNPNYTQINAKQQMEDKHSLFAYYQQLIALRRHSDISDILIYGGFFPLDSPENVIAFKRTYEGNSVNIYCNFSGEKKTLTLKVKQTYLHNSPIVEDAKGNLILQPYQAIIFA</sequence>
<dbReference type="EMBL" id="UGTW01000001">
    <property type="protein sequence ID" value="SUC16252.1"/>
    <property type="molecule type" value="Genomic_DNA"/>
</dbReference>
<dbReference type="Gene3D" id="3.90.400.10">
    <property type="entry name" value="Oligo-1,6-glucosidase, Domain 2"/>
    <property type="match status" value="1"/>
</dbReference>
<dbReference type="SUPFAM" id="SSF51011">
    <property type="entry name" value="Glycosyl hydrolase domain"/>
    <property type="match status" value="1"/>
</dbReference>
<dbReference type="Proteomes" id="UP000254331">
    <property type="component" value="Unassembled WGS sequence"/>
</dbReference>
<organism evidence="5 6">
    <name type="scientific">Proteus vulgaris</name>
    <dbReference type="NCBI Taxonomy" id="585"/>
    <lineage>
        <taxon>Bacteria</taxon>
        <taxon>Pseudomonadati</taxon>
        <taxon>Pseudomonadota</taxon>
        <taxon>Gammaproteobacteria</taxon>
        <taxon>Enterobacterales</taxon>
        <taxon>Morganellaceae</taxon>
        <taxon>Proteus</taxon>
    </lineage>
</organism>
<protein>
    <submittedName>
        <fullName evidence="5">Oligo-1,6-glucosidase</fullName>
        <ecNumber evidence="5">3.2.1.10</ecNumber>
    </submittedName>
</protein>
<dbReference type="GeneID" id="93392794"/>